<name>A0A8K1G5I4_9PASS</name>
<dbReference type="EMBL" id="SWJQ01000604">
    <property type="protein sequence ID" value="TRZ12284.1"/>
    <property type="molecule type" value="Genomic_DNA"/>
</dbReference>
<dbReference type="AlphaFoldDB" id="A0A8K1G5I4"/>
<evidence type="ECO:0000313" key="4">
    <source>
        <dbReference type="Proteomes" id="UP000796761"/>
    </source>
</evidence>
<protein>
    <submittedName>
        <fullName evidence="3">Uncharacterized protein</fullName>
    </submittedName>
</protein>
<accession>A0A8K1G5I4</accession>
<keyword evidence="4" id="KW-1185">Reference proteome</keyword>
<reference evidence="3" key="1">
    <citation type="submission" date="2019-04" db="EMBL/GenBank/DDBJ databases">
        <title>Genome assembly of Zosterops borbonicus 15179.</title>
        <authorList>
            <person name="Leroy T."/>
            <person name="Anselmetti Y."/>
            <person name="Tilak M.-K."/>
            <person name="Nabholz B."/>
        </authorList>
    </citation>
    <scope>NUCLEOTIDE SEQUENCE</scope>
    <source>
        <strain evidence="3">HGM_15179</strain>
        <tissue evidence="3">Muscle</tissue>
    </source>
</reference>
<keyword evidence="2" id="KW-0812">Transmembrane</keyword>
<evidence type="ECO:0000256" key="1">
    <source>
        <dbReference type="SAM" id="MobiDB-lite"/>
    </source>
</evidence>
<keyword evidence="2" id="KW-1133">Transmembrane helix</keyword>
<sequence length="223" mass="24987">MTERERPAKQLALPPPKTKRKGLRRERELIAENPQWSKMWPKIGSLSTPKHLMESPKNWAVVAKQKQTVIDMSNSQTQKAQGHVCDEFDGTCGMNLSDQSQSIYANIEALKEDANKLQVDDGLDWLGRLLGDWGLSGRIRNLVKIGLYVLGIIVCIVLVIPCILQCVKNLIDKSLKSVFLIEKEGGGMEIETEIIMELIEEPSILGLIKQKPQERDTEKGSLG</sequence>
<evidence type="ECO:0000256" key="2">
    <source>
        <dbReference type="SAM" id="Phobius"/>
    </source>
</evidence>
<keyword evidence="2" id="KW-0472">Membrane</keyword>
<gene>
    <name evidence="3" type="ORF">HGM15179_014819</name>
</gene>
<organism evidence="3 4">
    <name type="scientific">Zosterops borbonicus</name>
    <dbReference type="NCBI Taxonomy" id="364589"/>
    <lineage>
        <taxon>Eukaryota</taxon>
        <taxon>Metazoa</taxon>
        <taxon>Chordata</taxon>
        <taxon>Craniata</taxon>
        <taxon>Vertebrata</taxon>
        <taxon>Euteleostomi</taxon>
        <taxon>Archelosauria</taxon>
        <taxon>Archosauria</taxon>
        <taxon>Dinosauria</taxon>
        <taxon>Saurischia</taxon>
        <taxon>Theropoda</taxon>
        <taxon>Coelurosauria</taxon>
        <taxon>Aves</taxon>
        <taxon>Neognathae</taxon>
        <taxon>Neoaves</taxon>
        <taxon>Telluraves</taxon>
        <taxon>Australaves</taxon>
        <taxon>Passeriformes</taxon>
        <taxon>Sylvioidea</taxon>
        <taxon>Zosteropidae</taxon>
        <taxon>Zosterops</taxon>
    </lineage>
</organism>
<dbReference type="Proteomes" id="UP000796761">
    <property type="component" value="Unassembled WGS sequence"/>
</dbReference>
<proteinExistence type="predicted"/>
<feature type="transmembrane region" description="Helical" evidence="2">
    <location>
        <begin position="145"/>
        <end position="167"/>
    </location>
</feature>
<comment type="caution">
    <text evidence="3">The sequence shown here is derived from an EMBL/GenBank/DDBJ whole genome shotgun (WGS) entry which is preliminary data.</text>
</comment>
<feature type="region of interest" description="Disordered" evidence="1">
    <location>
        <begin position="1"/>
        <end position="23"/>
    </location>
</feature>
<dbReference type="Gene3D" id="1.10.287.210">
    <property type="match status" value="1"/>
</dbReference>
<evidence type="ECO:0000313" key="3">
    <source>
        <dbReference type="EMBL" id="TRZ12284.1"/>
    </source>
</evidence>